<sequence length="50" mass="5197">MLAHVRRAALFGVDAVSAEVEVDVSPGLPAFTISGSVYQIIHRCPQAGCG</sequence>
<keyword evidence="2" id="KW-1185">Reference proteome</keyword>
<dbReference type="EMBL" id="BMQN01000013">
    <property type="protein sequence ID" value="GGS04711.1"/>
    <property type="molecule type" value="Genomic_DNA"/>
</dbReference>
<proteinExistence type="predicted"/>
<dbReference type="RefSeq" id="WP_229784067.1">
    <property type="nucleotide sequence ID" value="NZ_BMQN01000013.1"/>
</dbReference>
<organism evidence="1 2">
    <name type="scientific">Deinococcus sedimenti</name>
    <dbReference type="NCBI Taxonomy" id="1867090"/>
    <lineage>
        <taxon>Bacteria</taxon>
        <taxon>Thermotogati</taxon>
        <taxon>Deinococcota</taxon>
        <taxon>Deinococci</taxon>
        <taxon>Deinococcales</taxon>
        <taxon>Deinococcaceae</taxon>
        <taxon>Deinococcus</taxon>
    </lineage>
</organism>
<evidence type="ECO:0000313" key="1">
    <source>
        <dbReference type="EMBL" id="GGS04711.1"/>
    </source>
</evidence>
<name>A0ABQ2S863_9DEIO</name>
<gene>
    <name evidence="1" type="ORF">GCM10008960_34180</name>
</gene>
<comment type="caution">
    <text evidence="1">The sequence shown here is derived from an EMBL/GenBank/DDBJ whole genome shotgun (WGS) entry which is preliminary data.</text>
</comment>
<accession>A0ABQ2S863</accession>
<dbReference type="Proteomes" id="UP000644548">
    <property type="component" value="Unassembled WGS sequence"/>
</dbReference>
<evidence type="ECO:0000313" key="2">
    <source>
        <dbReference type="Proteomes" id="UP000644548"/>
    </source>
</evidence>
<protein>
    <submittedName>
        <fullName evidence="1">Uncharacterized protein</fullName>
    </submittedName>
</protein>
<reference evidence="2" key="1">
    <citation type="journal article" date="2019" name="Int. J. Syst. Evol. Microbiol.">
        <title>The Global Catalogue of Microorganisms (GCM) 10K type strain sequencing project: providing services to taxonomists for standard genome sequencing and annotation.</title>
        <authorList>
            <consortium name="The Broad Institute Genomics Platform"/>
            <consortium name="The Broad Institute Genome Sequencing Center for Infectious Disease"/>
            <person name="Wu L."/>
            <person name="Ma J."/>
        </authorList>
    </citation>
    <scope>NUCLEOTIDE SEQUENCE [LARGE SCALE GENOMIC DNA]</scope>
    <source>
        <strain evidence="2">JCM 31405</strain>
    </source>
</reference>